<sequence>MYTRRIRFDRVFDVRDVTLRNGVTTQFGFEADGRTVRDARIKGRHEIPQGVELTVVLPREGGWSWLVGWVDHSTGRMVCDKPSSWILVTAVFAILAAGQCFLTWLTLRHPQPDQGSTVWVLGAMCVFLLAVFAAIIRQAGLVLQAHRFLSATQASVRPATPRAP</sequence>
<gene>
    <name evidence="2" type="ORF">LPC04_21375</name>
</gene>
<dbReference type="Proteomes" id="UP001139353">
    <property type="component" value="Unassembled WGS sequence"/>
</dbReference>
<accession>A0A9X1YSD9</accession>
<dbReference type="EMBL" id="JAJLJH010000008">
    <property type="protein sequence ID" value="MCK9688266.1"/>
    <property type="molecule type" value="Genomic_DNA"/>
</dbReference>
<keyword evidence="1" id="KW-0812">Transmembrane</keyword>
<keyword evidence="1" id="KW-1133">Transmembrane helix</keyword>
<feature type="transmembrane region" description="Helical" evidence="1">
    <location>
        <begin position="117"/>
        <end position="136"/>
    </location>
</feature>
<name>A0A9X1YSD9_9BURK</name>
<reference evidence="2" key="1">
    <citation type="submission" date="2021-11" db="EMBL/GenBank/DDBJ databases">
        <title>BS-T2-15 a new species belonging to the Comamonadaceae family isolated from the soil of a French oak forest.</title>
        <authorList>
            <person name="Mieszkin S."/>
            <person name="Alain K."/>
        </authorList>
    </citation>
    <scope>NUCLEOTIDE SEQUENCE</scope>
    <source>
        <strain evidence="2">BS-T2-15</strain>
    </source>
</reference>
<feature type="transmembrane region" description="Helical" evidence="1">
    <location>
        <begin position="85"/>
        <end position="105"/>
    </location>
</feature>
<protein>
    <recommendedName>
        <fullName evidence="4">Transmembrane protein</fullName>
    </recommendedName>
</protein>
<comment type="caution">
    <text evidence="2">The sequence shown here is derived from an EMBL/GenBank/DDBJ whole genome shotgun (WGS) entry which is preliminary data.</text>
</comment>
<dbReference type="RefSeq" id="WP_275684314.1">
    <property type="nucleotide sequence ID" value="NZ_JAJLJH010000008.1"/>
</dbReference>
<proteinExistence type="predicted"/>
<evidence type="ECO:0000313" key="3">
    <source>
        <dbReference type="Proteomes" id="UP001139353"/>
    </source>
</evidence>
<keyword evidence="3" id="KW-1185">Reference proteome</keyword>
<evidence type="ECO:0000256" key="1">
    <source>
        <dbReference type="SAM" id="Phobius"/>
    </source>
</evidence>
<organism evidence="2 3">
    <name type="scientific">Scleromatobacter humisilvae</name>
    <dbReference type="NCBI Taxonomy" id="2897159"/>
    <lineage>
        <taxon>Bacteria</taxon>
        <taxon>Pseudomonadati</taxon>
        <taxon>Pseudomonadota</taxon>
        <taxon>Betaproteobacteria</taxon>
        <taxon>Burkholderiales</taxon>
        <taxon>Sphaerotilaceae</taxon>
        <taxon>Scleromatobacter</taxon>
    </lineage>
</organism>
<keyword evidence="1" id="KW-0472">Membrane</keyword>
<evidence type="ECO:0000313" key="2">
    <source>
        <dbReference type="EMBL" id="MCK9688266.1"/>
    </source>
</evidence>
<evidence type="ECO:0008006" key="4">
    <source>
        <dbReference type="Google" id="ProtNLM"/>
    </source>
</evidence>
<dbReference type="AlphaFoldDB" id="A0A9X1YSD9"/>